<evidence type="ECO:0000313" key="1">
    <source>
        <dbReference type="EMBL" id="RLN77466.1"/>
    </source>
</evidence>
<gene>
    <name evidence="1" type="ORF">BBO99_00006721</name>
</gene>
<name>A0A421GK14_9STRA</name>
<comment type="caution">
    <text evidence="1">The sequence shown here is derived from an EMBL/GenBank/DDBJ whole genome shotgun (WGS) entry which is preliminary data.</text>
</comment>
<dbReference type="Proteomes" id="UP000285624">
    <property type="component" value="Unassembled WGS sequence"/>
</dbReference>
<dbReference type="Gene3D" id="3.80.10.10">
    <property type="entry name" value="Ribonuclease Inhibitor"/>
    <property type="match status" value="1"/>
</dbReference>
<reference evidence="1 2" key="1">
    <citation type="journal article" date="2019" name="Mol. Plant Pathol.">
        <title>Genome sequencing of oomycete isolates from Chile supports the New Zealand origin of Phytophthora kernoviae and makes available the first Nothophytophthora sp. genome.</title>
        <authorList>
            <person name="Studholme D.J."/>
            <person name="Panda P."/>
            <person name="Sanfuentes Von Stowasser E."/>
            <person name="Gonzalez M."/>
            <person name="Hill R."/>
            <person name="Sambles C."/>
            <person name="Grant M."/>
            <person name="Williams N.M."/>
            <person name="McDougal R.L."/>
        </authorList>
    </citation>
    <scope>NUCLEOTIDE SEQUENCE [LARGE SCALE GENOMIC DNA]</scope>
    <source>
        <strain evidence="1">Chile4</strain>
    </source>
</reference>
<dbReference type="SUPFAM" id="SSF52058">
    <property type="entry name" value="L domain-like"/>
    <property type="match status" value="1"/>
</dbReference>
<sequence>MCYGVPSVQRRTDELTPNGGCPSIYTAVNASCSCLSSGYSDTDTWEFHVVLRSGESNSSYPTTLTSSDVLAIDSIRTLLVPTNLTTLRIIGDSTYPQTISFVPQDQALPGSTLPIAAVEDGSIAITTVHLENIDMSSLTQSASTFLPSTTLNVTLRNCNMIKFGFDFFEGLDSVQYLDMSSNHLTAAYVGSSIMSACSNNFCAVQILNLTNNSISTFPTVVFNVDNLQEL</sequence>
<dbReference type="EMBL" id="MBDN02000245">
    <property type="protein sequence ID" value="RLN77466.1"/>
    <property type="molecule type" value="Genomic_DNA"/>
</dbReference>
<keyword evidence="2" id="KW-1185">Reference proteome</keyword>
<organism evidence="1 2">
    <name type="scientific">Phytophthora kernoviae</name>
    <dbReference type="NCBI Taxonomy" id="325452"/>
    <lineage>
        <taxon>Eukaryota</taxon>
        <taxon>Sar</taxon>
        <taxon>Stramenopiles</taxon>
        <taxon>Oomycota</taxon>
        <taxon>Peronosporomycetes</taxon>
        <taxon>Peronosporales</taxon>
        <taxon>Peronosporaceae</taxon>
        <taxon>Phytophthora</taxon>
    </lineage>
</organism>
<dbReference type="STRING" id="325452.A0A421GK14"/>
<evidence type="ECO:0000313" key="2">
    <source>
        <dbReference type="Proteomes" id="UP000285624"/>
    </source>
</evidence>
<protein>
    <submittedName>
        <fullName evidence="1">Uncharacterized protein</fullName>
    </submittedName>
</protein>
<dbReference type="InterPro" id="IPR032675">
    <property type="entry name" value="LRR_dom_sf"/>
</dbReference>
<accession>A0A421GK14</accession>
<dbReference type="AlphaFoldDB" id="A0A421GK14"/>
<proteinExistence type="predicted"/>